<reference evidence="1" key="1">
    <citation type="journal article" date="2015" name="Nature">
        <title>Complex archaea that bridge the gap between prokaryotes and eukaryotes.</title>
        <authorList>
            <person name="Spang A."/>
            <person name="Saw J.H."/>
            <person name="Jorgensen S.L."/>
            <person name="Zaremba-Niedzwiedzka K."/>
            <person name="Martijn J."/>
            <person name="Lind A.E."/>
            <person name="van Eijk R."/>
            <person name="Schleper C."/>
            <person name="Guy L."/>
            <person name="Ettema T.J."/>
        </authorList>
    </citation>
    <scope>NUCLEOTIDE SEQUENCE</scope>
</reference>
<accession>A0A0F9E0K3</accession>
<proteinExistence type="predicted"/>
<evidence type="ECO:0000313" key="1">
    <source>
        <dbReference type="EMBL" id="KKL67519.1"/>
    </source>
</evidence>
<sequence length="114" mass="13185">MITVKDIKVLRGLMEVPAVGVLMDIVEWIYDEHDQNHVITSGFRREDAGVHGQNPLRGLDLRSRIYSDPNRLCRLVNDRWEYDGKRPEKVCALLHGIGLNEHIHLQVHLGTRLR</sequence>
<protein>
    <submittedName>
        <fullName evidence="1">Uncharacterized protein</fullName>
    </submittedName>
</protein>
<name>A0A0F9E0K3_9ZZZZ</name>
<dbReference type="EMBL" id="LAZR01026831">
    <property type="protein sequence ID" value="KKL67519.1"/>
    <property type="molecule type" value="Genomic_DNA"/>
</dbReference>
<dbReference type="AlphaFoldDB" id="A0A0F9E0K3"/>
<gene>
    <name evidence="1" type="ORF">LCGC14_2134200</name>
</gene>
<comment type="caution">
    <text evidence="1">The sequence shown here is derived from an EMBL/GenBank/DDBJ whole genome shotgun (WGS) entry which is preliminary data.</text>
</comment>
<organism evidence="1">
    <name type="scientific">marine sediment metagenome</name>
    <dbReference type="NCBI Taxonomy" id="412755"/>
    <lineage>
        <taxon>unclassified sequences</taxon>
        <taxon>metagenomes</taxon>
        <taxon>ecological metagenomes</taxon>
    </lineage>
</organism>